<dbReference type="SUPFAM" id="SSF103473">
    <property type="entry name" value="MFS general substrate transporter"/>
    <property type="match status" value="1"/>
</dbReference>
<evidence type="ECO:0000313" key="8">
    <source>
        <dbReference type="Proteomes" id="UP001626549"/>
    </source>
</evidence>
<organism evidence="7 8">
    <name type="scientific">Congregibacter brevis</name>
    <dbReference type="NCBI Taxonomy" id="3081201"/>
    <lineage>
        <taxon>Bacteria</taxon>
        <taxon>Pseudomonadati</taxon>
        <taxon>Pseudomonadota</taxon>
        <taxon>Gammaproteobacteria</taxon>
        <taxon>Cellvibrionales</taxon>
        <taxon>Halieaceae</taxon>
        <taxon>Congregibacter</taxon>
    </lineage>
</organism>
<dbReference type="InterPro" id="IPR026036">
    <property type="entry name" value="PucC"/>
</dbReference>
<evidence type="ECO:0000256" key="2">
    <source>
        <dbReference type="ARBA" id="ARBA00008412"/>
    </source>
</evidence>
<gene>
    <name evidence="7" type="ORF">R0137_00805</name>
</gene>
<dbReference type="InterPro" id="IPR036259">
    <property type="entry name" value="MFS_trans_sf"/>
</dbReference>
<keyword evidence="8" id="KW-1185">Reference proteome</keyword>
<evidence type="ECO:0000256" key="1">
    <source>
        <dbReference type="ARBA" id="ARBA00004141"/>
    </source>
</evidence>
<reference evidence="7 8" key="1">
    <citation type="submission" date="2023-10" db="EMBL/GenBank/DDBJ databases">
        <title>Two novel species belonging to the OM43/NOR5 clade.</title>
        <authorList>
            <person name="Park M."/>
        </authorList>
    </citation>
    <scope>NUCLEOTIDE SEQUENCE [LARGE SCALE GENOMIC DNA]</scope>
    <source>
        <strain evidence="7 8">IMCC45268</strain>
    </source>
</reference>
<name>A0ABZ0IDK4_9GAMM</name>
<feature type="transmembrane region" description="Helical" evidence="6">
    <location>
        <begin position="389"/>
        <end position="414"/>
    </location>
</feature>
<accession>A0ABZ0IDK4</accession>
<dbReference type="EMBL" id="CP136865">
    <property type="protein sequence ID" value="WOJ97127.1"/>
    <property type="molecule type" value="Genomic_DNA"/>
</dbReference>
<feature type="transmembrane region" description="Helical" evidence="6">
    <location>
        <begin position="439"/>
        <end position="460"/>
    </location>
</feature>
<feature type="transmembrane region" description="Helical" evidence="6">
    <location>
        <begin position="106"/>
        <end position="128"/>
    </location>
</feature>
<dbReference type="RefSeq" id="WP_407327812.1">
    <property type="nucleotide sequence ID" value="NZ_CP136865.1"/>
</dbReference>
<evidence type="ECO:0000313" key="7">
    <source>
        <dbReference type="EMBL" id="WOJ97127.1"/>
    </source>
</evidence>
<evidence type="ECO:0000256" key="4">
    <source>
        <dbReference type="ARBA" id="ARBA00022989"/>
    </source>
</evidence>
<feature type="transmembrane region" description="Helical" evidence="6">
    <location>
        <begin position="330"/>
        <end position="350"/>
    </location>
</feature>
<comment type="similarity">
    <text evidence="2">Belongs to the PucC family.</text>
</comment>
<dbReference type="PIRSF" id="PIRSF016565">
    <property type="entry name" value="PucC"/>
    <property type="match status" value="1"/>
</dbReference>
<keyword evidence="5 6" id="KW-0472">Membrane</keyword>
<protein>
    <submittedName>
        <fullName evidence="7">PucC family protein</fullName>
    </submittedName>
</protein>
<dbReference type="Gene3D" id="1.20.1250.20">
    <property type="entry name" value="MFS general substrate transporter like domains"/>
    <property type="match status" value="1"/>
</dbReference>
<feature type="transmembrane region" description="Helical" evidence="6">
    <location>
        <begin position="35"/>
        <end position="54"/>
    </location>
</feature>
<dbReference type="PANTHER" id="PTHR23538">
    <property type="entry name" value="44.5 KD BACTERIOCHLOROPHYLL SYNTHASE SUBUNIT"/>
    <property type="match status" value="1"/>
</dbReference>
<feature type="transmembrane region" description="Helical" evidence="6">
    <location>
        <begin position="295"/>
        <end position="318"/>
    </location>
</feature>
<keyword evidence="4 6" id="KW-1133">Transmembrane helix</keyword>
<feature type="transmembrane region" description="Helical" evidence="6">
    <location>
        <begin position="180"/>
        <end position="204"/>
    </location>
</feature>
<feature type="transmembrane region" description="Helical" evidence="6">
    <location>
        <begin position="140"/>
        <end position="160"/>
    </location>
</feature>
<evidence type="ECO:0000256" key="5">
    <source>
        <dbReference type="ARBA" id="ARBA00023136"/>
    </source>
</evidence>
<dbReference type="InterPro" id="IPR004896">
    <property type="entry name" value="PucC-rel"/>
</dbReference>
<evidence type="ECO:0000256" key="3">
    <source>
        <dbReference type="ARBA" id="ARBA00022692"/>
    </source>
</evidence>
<feature type="transmembrane region" description="Helical" evidence="6">
    <location>
        <begin position="66"/>
        <end position="86"/>
    </location>
</feature>
<keyword evidence="3 6" id="KW-0812">Transmembrane</keyword>
<dbReference type="Pfam" id="PF03209">
    <property type="entry name" value="PUCC"/>
    <property type="match status" value="1"/>
</dbReference>
<comment type="subcellular location">
    <subcellularLocation>
        <location evidence="1">Membrane</location>
        <topology evidence="1">Multi-pass membrane protein</topology>
    </subcellularLocation>
</comment>
<feature type="transmembrane region" description="Helical" evidence="6">
    <location>
        <begin position="356"/>
        <end position="377"/>
    </location>
</feature>
<sequence>MNRLDRKLIAVWSSLGTRALPFADVATPDLPLSRLLRLSLFQVSVGMAMVLLVGTLNRVMIVELNVPASIVGVMLAMPLVFAPLRALIGFRSDNHQSALGWRRVPFVWKGSLAQFGGFSIMPFALLVLAGEGMSGNVSPWVGQITAAASFLLVGAGIHTVQTAGLALATDLTPEESHPKVVGLMYVMLLLGMMVSALIFGTVLMDFSPGRLVRVIQTAALLTLVLNVTAVWKQEARRPNRGNAAPAPDPSFRDAWQQFCEGEHTIRRLAIVGMGTMAFGMADILLEPFGGHVLNLSVSSTTLLTALFAVGGLVGFGAASKAISDGMDPYIATRIGAFIGLPAFALVIVAAPLVNPWLFVVGNFLVGFGGALFGHGTLTSTMNRAPREQAGLALGAWGAVQATAAGIGVALSGIIRDAVNAFEAGSLAAGSSSASASGYMTVYGIEIALLVVTLFLIAPLLRERSYELAPSTTEPAV</sequence>
<dbReference type="Proteomes" id="UP001626549">
    <property type="component" value="Chromosome"/>
</dbReference>
<dbReference type="CDD" id="cd06176">
    <property type="entry name" value="MFS_BCD_PucC-like"/>
    <property type="match status" value="1"/>
</dbReference>
<dbReference type="PANTHER" id="PTHR23538:SF1">
    <property type="entry name" value="44.5 KD BACTERIOCHLOROPHYLL SYNTHASE SUBUNIT"/>
    <property type="match status" value="1"/>
</dbReference>
<proteinExistence type="inferred from homology"/>
<feature type="transmembrane region" description="Helical" evidence="6">
    <location>
        <begin position="211"/>
        <end position="231"/>
    </location>
</feature>
<evidence type="ECO:0000256" key="6">
    <source>
        <dbReference type="SAM" id="Phobius"/>
    </source>
</evidence>